<dbReference type="EMBL" id="SMNA01000001">
    <property type="protein sequence ID" value="TDE98927.1"/>
    <property type="molecule type" value="Genomic_DNA"/>
</dbReference>
<keyword evidence="2" id="KW-0472">Membrane</keyword>
<feature type="transmembrane region" description="Helical" evidence="2">
    <location>
        <begin position="84"/>
        <end position="103"/>
    </location>
</feature>
<feature type="transmembrane region" description="Helical" evidence="2">
    <location>
        <begin position="115"/>
        <end position="136"/>
    </location>
</feature>
<feature type="transmembrane region" description="Helical" evidence="2">
    <location>
        <begin position="199"/>
        <end position="218"/>
    </location>
</feature>
<proteinExistence type="predicted"/>
<keyword evidence="2" id="KW-1133">Transmembrane helix</keyword>
<feature type="region of interest" description="Disordered" evidence="1">
    <location>
        <begin position="1"/>
        <end position="25"/>
    </location>
</feature>
<evidence type="ECO:0008006" key="5">
    <source>
        <dbReference type="Google" id="ProtNLM"/>
    </source>
</evidence>
<evidence type="ECO:0000313" key="4">
    <source>
        <dbReference type="Proteomes" id="UP000504882"/>
    </source>
</evidence>
<name>A0ABY2E8W6_9MICO</name>
<keyword evidence="4" id="KW-1185">Reference proteome</keyword>
<dbReference type="RefSeq" id="WP_133105829.1">
    <property type="nucleotide sequence ID" value="NZ_SMNA01000001.1"/>
</dbReference>
<accession>A0ABY2E8W6</accession>
<feature type="transmembrane region" description="Helical" evidence="2">
    <location>
        <begin position="52"/>
        <end position="72"/>
    </location>
</feature>
<organism evidence="3 4">
    <name type="scientific">Occultella glacieicola</name>
    <dbReference type="NCBI Taxonomy" id="2518684"/>
    <lineage>
        <taxon>Bacteria</taxon>
        <taxon>Bacillati</taxon>
        <taxon>Actinomycetota</taxon>
        <taxon>Actinomycetes</taxon>
        <taxon>Micrococcales</taxon>
        <taxon>Ruaniaceae</taxon>
        <taxon>Occultella</taxon>
    </lineage>
</organism>
<evidence type="ECO:0000256" key="2">
    <source>
        <dbReference type="SAM" id="Phobius"/>
    </source>
</evidence>
<comment type="caution">
    <text evidence="3">The sequence shown here is derived from an EMBL/GenBank/DDBJ whole genome shotgun (WGS) entry which is preliminary data.</text>
</comment>
<gene>
    <name evidence="3" type="ORF">EXU48_01660</name>
</gene>
<evidence type="ECO:0000313" key="3">
    <source>
        <dbReference type="EMBL" id="TDE98927.1"/>
    </source>
</evidence>
<feature type="transmembrane region" description="Helical" evidence="2">
    <location>
        <begin position="173"/>
        <end position="193"/>
    </location>
</feature>
<dbReference type="Proteomes" id="UP000504882">
    <property type="component" value="Unassembled WGS sequence"/>
</dbReference>
<evidence type="ECO:0000256" key="1">
    <source>
        <dbReference type="SAM" id="MobiDB-lite"/>
    </source>
</evidence>
<sequence>MSADEPDGPRAHEADVAGRADDAPPSDPAAVLAMIAAQRASTRKGVEPNGPLLFGAWGVAWLIGYLVLYVTYDETLGRSTAWGFVVFGLFLLGALAFTAVHVARRASGVRGASAAAGAMYGWSWVIAFMMACLLFAGLSRAGASPEVMAITANGVSALIVAVMYMAGGALWRVWRMFALGAWIAVVAGAAALIPQPGTYLVMALAGGGGFLVAAFGDLHQTRRRTKRSVP</sequence>
<protein>
    <recommendedName>
        <fullName evidence="5">Transporter</fullName>
    </recommendedName>
</protein>
<feature type="compositionally biased region" description="Basic and acidic residues" evidence="1">
    <location>
        <begin position="7"/>
        <end position="22"/>
    </location>
</feature>
<reference evidence="3 4" key="1">
    <citation type="submission" date="2019-03" db="EMBL/GenBank/DDBJ databases">
        <title>Genomic features of bacteria from cold environments.</title>
        <authorList>
            <person name="Shen L."/>
        </authorList>
    </citation>
    <scope>NUCLEOTIDE SEQUENCE [LARGE SCALE GENOMIC DNA]</scope>
    <source>
        <strain evidence="4">T3246-1</strain>
    </source>
</reference>
<feature type="transmembrane region" description="Helical" evidence="2">
    <location>
        <begin position="148"/>
        <end position="166"/>
    </location>
</feature>
<keyword evidence="2" id="KW-0812">Transmembrane</keyword>